<dbReference type="PANTHER" id="PTHR24421:SF59">
    <property type="entry name" value="OXYGEN SENSOR HISTIDINE KINASE NREB"/>
    <property type="match status" value="1"/>
</dbReference>
<dbReference type="InterPro" id="IPR035965">
    <property type="entry name" value="PAS-like_dom_sf"/>
</dbReference>
<keyword evidence="1" id="KW-0808">Transferase</keyword>
<evidence type="ECO:0000313" key="9">
    <source>
        <dbReference type="Proteomes" id="UP000756860"/>
    </source>
</evidence>
<dbReference type="InterPro" id="IPR000014">
    <property type="entry name" value="PAS"/>
</dbReference>
<dbReference type="PANTHER" id="PTHR24421">
    <property type="entry name" value="NITRATE/NITRITE SENSOR PROTEIN NARX-RELATED"/>
    <property type="match status" value="1"/>
</dbReference>
<dbReference type="InterPro" id="IPR013656">
    <property type="entry name" value="PAS_4"/>
</dbReference>
<reference evidence="8 9" key="1">
    <citation type="submission" date="2021-05" db="EMBL/GenBank/DDBJ databases">
        <title>The draft genome of Geobacter luticola JCM 17780.</title>
        <authorList>
            <person name="Xu Z."/>
            <person name="Masuda Y."/>
            <person name="Itoh H."/>
            <person name="Senoo K."/>
        </authorList>
    </citation>
    <scope>NUCLEOTIDE SEQUENCE [LARGE SCALE GENOMIC DNA]</scope>
    <source>
        <strain evidence="8 9">JCM 17780</strain>
    </source>
</reference>
<dbReference type="CDD" id="cd16917">
    <property type="entry name" value="HATPase_UhpB-NarQ-NarX-like"/>
    <property type="match status" value="1"/>
</dbReference>
<dbReference type="SMART" id="SM00387">
    <property type="entry name" value="HATPase_c"/>
    <property type="match status" value="1"/>
</dbReference>
<evidence type="ECO:0000313" key="8">
    <source>
        <dbReference type="EMBL" id="MBT0653143.1"/>
    </source>
</evidence>
<dbReference type="Pfam" id="PF02518">
    <property type="entry name" value="HATPase_c"/>
    <property type="match status" value="1"/>
</dbReference>
<comment type="caution">
    <text evidence="8">The sequence shown here is derived from an EMBL/GenBank/DDBJ whole genome shotgun (WGS) entry which is preliminary data.</text>
</comment>
<dbReference type="EMBL" id="JAHCVK010000002">
    <property type="protein sequence ID" value="MBT0653143.1"/>
    <property type="molecule type" value="Genomic_DNA"/>
</dbReference>
<feature type="compositionally biased region" description="Basic and acidic residues" evidence="5">
    <location>
        <begin position="142"/>
        <end position="158"/>
    </location>
</feature>
<evidence type="ECO:0000259" key="7">
    <source>
        <dbReference type="PROSITE" id="PS50112"/>
    </source>
</evidence>
<keyword evidence="9" id="KW-1185">Reference proteome</keyword>
<feature type="domain" description="Histidine kinase" evidence="6">
    <location>
        <begin position="202"/>
        <end position="397"/>
    </location>
</feature>
<dbReference type="SUPFAM" id="SSF55785">
    <property type="entry name" value="PYP-like sensor domain (PAS domain)"/>
    <property type="match status" value="1"/>
</dbReference>
<dbReference type="CDD" id="cd00130">
    <property type="entry name" value="PAS"/>
    <property type="match status" value="1"/>
</dbReference>
<dbReference type="InterPro" id="IPR011712">
    <property type="entry name" value="Sig_transdc_His_kin_sub3_dim/P"/>
</dbReference>
<accession>A0ABS5SCP8</accession>
<dbReference type="Gene3D" id="1.20.5.1930">
    <property type="match status" value="1"/>
</dbReference>
<sequence>MLLHELEAQRNELEMQNAELLQAMNESEKVLQKYNDIFDHAPVAGVILGRNGVIRTVNHVGATLLGRERADLIGQRLERLLPDSARAVYAEFFDNMLGGEQKATCDMEYTIAGKRSLIRCEGVCAASGDECRIAMIDITDRRDSGRTPAKRDPHKRAQEQSGENLQEVFRRKQWEDSLNDSLRMQRKLATHIMSAREEERTAVAHEIHDELGQMLAALQLNVSLVAQEYRDHPLLVARVNTMEQLITTSIMTVQRISSELRPVMLDILGVADAIEWQAKEFQKRSGIPCKTIVLLAEKKLDRNVSTAIYRIFQEALSNVIRHSGATNVQVNLVERKGWLTLTVLDNGRGIAETEKKELRSLGIAGMRERAGAFGGKLRICSSPQRGTAVVARIPLNREGETNAHQDTRSR</sequence>
<dbReference type="Gene3D" id="3.30.565.10">
    <property type="entry name" value="Histidine kinase-like ATPase, C-terminal domain"/>
    <property type="match status" value="1"/>
</dbReference>
<feature type="region of interest" description="Disordered" evidence="5">
    <location>
        <begin position="142"/>
        <end position="164"/>
    </location>
</feature>
<feature type="coiled-coil region" evidence="4">
    <location>
        <begin position="3"/>
        <end position="37"/>
    </location>
</feature>
<dbReference type="Pfam" id="PF08448">
    <property type="entry name" value="PAS_4"/>
    <property type="match status" value="1"/>
</dbReference>
<evidence type="ECO:0000256" key="5">
    <source>
        <dbReference type="SAM" id="MobiDB-lite"/>
    </source>
</evidence>
<evidence type="ECO:0000259" key="6">
    <source>
        <dbReference type="PROSITE" id="PS50109"/>
    </source>
</evidence>
<evidence type="ECO:0000256" key="4">
    <source>
        <dbReference type="SAM" id="Coils"/>
    </source>
</evidence>
<dbReference type="SMART" id="SM00091">
    <property type="entry name" value="PAS"/>
    <property type="match status" value="1"/>
</dbReference>
<dbReference type="InterPro" id="IPR036890">
    <property type="entry name" value="HATPase_C_sf"/>
</dbReference>
<dbReference type="InterPro" id="IPR050482">
    <property type="entry name" value="Sensor_HK_TwoCompSys"/>
</dbReference>
<dbReference type="SUPFAM" id="SSF55874">
    <property type="entry name" value="ATPase domain of HSP90 chaperone/DNA topoisomerase II/histidine kinase"/>
    <property type="match status" value="1"/>
</dbReference>
<keyword evidence="2 8" id="KW-0418">Kinase</keyword>
<dbReference type="Pfam" id="PF07730">
    <property type="entry name" value="HisKA_3"/>
    <property type="match status" value="1"/>
</dbReference>
<organism evidence="8 9">
    <name type="scientific">Geomobilimonas luticola</name>
    <dbReference type="NCBI Taxonomy" id="1114878"/>
    <lineage>
        <taxon>Bacteria</taxon>
        <taxon>Pseudomonadati</taxon>
        <taxon>Thermodesulfobacteriota</taxon>
        <taxon>Desulfuromonadia</taxon>
        <taxon>Geobacterales</taxon>
        <taxon>Geobacteraceae</taxon>
        <taxon>Geomobilimonas</taxon>
    </lineage>
</organism>
<keyword evidence="3" id="KW-0902">Two-component regulatory system</keyword>
<dbReference type="InterPro" id="IPR003594">
    <property type="entry name" value="HATPase_dom"/>
</dbReference>
<evidence type="ECO:0000256" key="1">
    <source>
        <dbReference type="ARBA" id="ARBA00022679"/>
    </source>
</evidence>
<gene>
    <name evidence="8" type="ORF">KI810_08760</name>
</gene>
<proteinExistence type="predicted"/>
<feature type="domain" description="PAS" evidence="7">
    <location>
        <begin position="30"/>
        <end position="100"/>
    </location>
</feature>
<dbReference type="Gene3D" id="3.30.450.20">
    <property type="entry name" value="PAS domain"/>
    <property type="match status" value="1"/>
</dbReference>
<name>A0ABS5SCP8_9BACT</name>
<dbReference type="PROSITE" id="PS50109">
    <property type="entry name" value="HIS_KIN"/>
    <property type="match status" value="1"/>
</dbReference>
<dbReference type="InterPro" id="IPR005467">
    <property type="entry name" value="His_kinase_dom"/>
</dbReference>
<evidence type="ECO:0000256" key="3">
    <source>
        <dbReference type="ARBA" id="ARBA00023012"/>
    </source>
</evidence>
<evidence type="ECO:0000256" key="2">
    <source>
        <dbReference type="ARBA" id="ARBA00022777"/>
    </source>
</evidence>
<dbReference type="Proteomes" id="UP000756860">
    <property type="component" value="Unassembled WGS sequence"/>
</dbReference>
<dbReference type="PROSITE" id="PS50112">
    <property type="entry name" value="PAS"/>
    <property type="match status" value="1"/>
</dbReference>
<keyword evidence="4" id="KW-0175">Coiled coil</keyword>
<protein>
    <submittedName>
        <fullName evidence="8">PAS domain-containing sensor histidine kinase</fullName>
    </submittedName>
</protein>
<dbReference type="GO" id="GO:0016301">
    <property type="term" value="F:kinase activity"/>
    <property type="evidence" value="ECO:0007669"/>
    <property type="project" value="UniProtKB-KW"/>
</dbReference>
<dbReference type="NCBIfam" id="TIGR00229">
    <property type="entry name" value="sensory_box"/>
    <property type="match status" value="1"/>
</dbReference>